<gene>
    <name evidence="1" type="ORF">HA299_00125</name>
</gene>
<dbReference type="Pfam" id="PF02593">
    <property type="entry name" value="DUF166"/>
    <property type="match status" value="1"/>
</dbReference>
<evidence type="ECO:0008006" key="3">
    <source>
        <dbReference type="Google" id="ProtNLM"/>
    </source>
</evidence>
<proteinExistence type="predicted"/>
<protein>
    <recommendedName>
        <fullName evidence="3">Thymidylate synthase</fullName>
    </recommendedName>
</protein>
<dbReference type="RefSeq" id="WP_052353042.1">
    <property type="nucleotide sequence ID" value="NZ_DUIH01000002.1"/>
</dbReference>
<evidence type="ECO:0000313" key="2">
    <source>
        <dbReference type="Proteomes" id="UP000600363"/>
    </source>
</evidence>
<dbReference type="EMBL" id="DUIH01000002">
    <property type="protein sequence ID" value="HIH69024.1"/>
    <property type="molecule type" value="Genomic_DNA"/>
</dbReference>
<sequence>MRVAVVCRGKWGKRAYDTLKRLDVACVDMVELHDTPPLEQPHVPPMSADVVFSYALSPELNLEVVRRAAEGGAQAVVVAGGYRYIPFSEAGKIASAHEMELLVHEICCSLTPEHTKSPALRALLTHVGSPVLKVSIAHGRVEHVEVVRGAPCGSTWFMAQGLKGVEVDRAPMEASLLVSYYPCRARRGGRGGIHSSCELHLEAVKRAIEDCL</sequence>
<name>A0A832RV14_9EURY</name>
<dbReference type="AlphaFoldDB" id="A0A832RV14"/>
<comment type="caution">
    <text evidence="1">The sequence shown here is derived from an EMBL/GenBank/DDBJ whole genome shotgun (WGS) entry which is preliminary data.</text>
</comment>
<reference evidence="1" key="1">
    <citation type="journal article" date="2020" name="bioRxiv">
        <title>A rank-normalized archaeal taxonomy based on genome phylogeny resolves widespread incomplete and uneven classifications.</title>
        <authorList>
            <person name="Rinke C."/>
            <person name="Chuvochina M."/>
            <person name="Mussig A.J."/>
            <person name="Chaumeil P.-A."/>
            <person name="Waite D.W."/>
            <person name="Whitman W.B."/>
            <person name="Parks D.H."/>
            <person name="Hugenholtz P."/>
        </authorList>
    </citation>
    <scope>NUCLEOTIDE SEQUENCE</scope>
    <source>
        <strain evidence="1">UBA12518</strain>
    </source>
</reference>
<accession>A0A832RV14</accession>
<dbReference type="Proteomes" id="UP000600363">
    <property type="component" value="Unassembled WGS sequence"/>
</dbReference>
<organism evidence="1 2">
    <name type="scientific">Methermicoccus shengliensis</name>
    <dbReference type="NCBI Taxonomy" id="660064"/>
    <lineage>
        <taxon>Archaea</taxon>
        <taxon>Methanobacteriati</taxon>
        <taxon>Methanobacteriota</taxon>
        <taxon>Stenosarchaea group</taxon>
        <taxon>Methanomicrobia</taxon>
        <taxon>Methanosarcinales</taxon>
        <taxon>Methermicoccaceae</taxon>
        <taxon>Methermicoccus</taxon>
    </lineage>
</organism>
<evidence type="ECO:0000313" key="1">
    <source>
        <dbReference type="EMBL" id="HIH69024.1"/>
    </source>
</evidence>
<dbReference type="InterPro" id="IPR003745">
    <property type="entry name" value="DUF166"/>
</dbReference>